<dbReference type="InterPro" id="IPR029044">
    <property type="entry name" value="Nucleotide-diphossugar_trans"/>
</dbReference>
<evidence type="ECO:0000313" key="4">
    <source>
        <dbReference type="EMBL" id="MDG6194411.1"/>
    </source>
</evidence>
<dbReference type="RefSeq" id="WP_163646146.1">
    <property type="nucleotide sequence ID" value="NZ_JAMWFS010000017.1"/>
</dbReference>
<dbReference type="EMBL" id="JAMWGI010000009">
    <property type="protein sequence ID" value="MDG6194411.1"/>
    <property type="molecule type" value="Genomic_DNA"/>
</dbReference>
<comment type="caution">
    <text evidence="4">The sequence shown here is derived from an EMBL/GenBank/DDBJ whole genome shotgun (WGS) entry which is preliminary data.</text>
</comment>
<organism evidence="4 5">
    <name type="scientific">Lactococcus formosensis</name>
    <dbReference type="NCBI Taxonomy" id="1281486"/>
    <lineage>
        <taxon>Bacteria</taxon>
        <taxon>Bacillati</taxon>
        <taxon>Bacillota</taxon>
        <taxon>Bacilli</taxon>
        <taxon>Lactobacillales</taxon>
        <taxon>Streptococcaceae</taxon>
        <taxon>Lactococcus</taxon>
    </lineage>
</organism>
<accession>A0A9X4P745</accession>
<gene>
    <name evidence="4" type="ORF">NF708_10505</name>
</gene>
<evidence type="ECO:0000313" key="5">
    <source>
        <dbReference type="Proteomes" id="UP001153203"/>
    </source>
</evidence>
<dbReference type="AlphaFoldDB" id="A0A9X4P745"/>
<dbReference type="InterPro" id="IPR001173">
    <property type="entry name" value="Glyco_trans_2-like"/>
</dbReference>
<proteinExistence type="predicted"/>
<evidence type="ECO:0000256" key="1">
    <source>
        <dbReference type="ARBA" id="ARBA00022676"/>
    </source>
</evidence>
<dbReference type="PANTHER" id="PTHR22916:SF51">
    <property type="entry name" value="GLYCOSYLTRANSFERASE EPSH-RELATED"/>
    <property type="match status" value="1"/>
</dbReference>
<dbReference type="PANTHER" id="PTHR22916">
    <property type="entry name" value="GLYCOSYLTRANSFERASE"/>
    <property type="match status" value="1"/>
</dbReference>
<dbReference type="Pfam" id="PF00535">
    <property type="entry name" value="Glycos_transf_2"/>
    <property type="match status" value="1"/>
</dbReference>
<dbReference type="SUPFAM" id="SSF53448">
    <property type="entry name" value="Nucleotide-diphospho-sugar transferases"/>
    <property type="match status" value="1"/>
</dbReference>
<keyword evidence="1 4" id="KW-0328">Glycosyltransferase</keyword>
<evidence type="ECO:0000259" key="3">
    <source>
        <dbReference type="Pfam" id="PF00535"/>
    </source>
</evidence>
<feature type="domain" description="Glycosyltransferase 2-like" evidence="3">
    <location>
        <begin position="7"/>
        <end position="158"/>
    </location>
</feature>
<evidence type="ECO:0000256" key="2">
    <source>
        <dbReference type="ARBA" id="ARBA00022679"/>
    </source>
</evidence>
<dbReference type="EC" id="2.4.-.-" evidence="4"/>
<dbReference type="Proteomes" id="UP001153203">
    <property type="component" value="Unassembled WGS sequence"/>
</dbReference>
<protein>
    <submittedName>
        <fullName evidence="4">Glycosyltransferase</fullName>
        <ecNumber evidence="4">2.4.-.-</ecNumber>
    </submittedName>
</protein>
<dbReference type="GO" id="GO:0016757">
    <property type="term" value="F:glycosyltransferase activity"/>
    <property type="evidence" value="ECO:0007669"/>
    <property type="project" value="UniProtKB-KW"/>
</dbReference>
<name>A0A9X4P745_9LACT</name>
<dbReference type="CDD" id="cd00761">
    <property type="entry name" value="Glyco_tranf_GTA_type"/>
    <property type="match status" value="1"/>
</dbReference>
<keyword evidence="2 4" id="KW-0808">Transferase</keyword>
<dbReference type="Gene3D" id="3.90.550.10">
    <property type="entry name" value="Spore Coat Polysaccharide Biosynthesis Protein SpsA, Chain A"/>
    <property type="match status" value="1"/>
</dbReference>
<sequence length="315" mass="37335">MKREKISIIVPIYNVEKYLERCVDSLVNQTYENIEIILVDDGSPDYCPQLCDEYAKKDSRIVVIHKKNGGLSDARNYGLCKASGEYILYVDSDDYIELDSCEKLVNGMANNVDVVVGAYKELRNNKVIEKRHSNLLQDKIYDAKEYVISAIKCDEWYAPAWLNLYRRSFLIENNLYYKVGFYFEDIEMLPRLFLANPRVTYVDYPFYNYVIRENSIMTSQQSPEKIQMSLEIYSEWMQLFSELDDQLYKSYLYGILVKYYIATARQRKIYGWRVSGLDFSFAWKYSLNKKEKLKSVLFNCFPKQYVKMTNRRKGE</sequence>
<reference evidence="4" key="1">
    <citation type="submission" date="2022-06" db="EMBL/GenBank/DDBJ databases">
        <title>Lactococcus from bovine mastitis in China.</title>
        <authorList>
            <person name="Lin Y."/>
            <person name="Han B."/>
        </authorList>
    </citation>
    <scope>NUCLEOTIDE SEQUENCE</scope>
    <source>
        <strain evidence="4">Hebei-B-39</strain>
    </source>
</reference>